<evidence type="ECO:0000313" key="2">
    <source>
        <dbReference type="Proteomes" id="UP000546917"/>
    </source>
</evidence>
<dbReference type="RefSeq" id="WP_171481458.1">
    <property type="nucleotide sequence ID" value="NZ_JABGBP010000122.1"/>
</dbReference>
<name>A0A7K4FLN4_9ARCH</name>
<organism evidence="1 2">
    <name type="scientific">Ferroplasma acidiphilum</name>
    <dbReference type="NCBI Taxonomy" id="74969"/>
    <lineage>
        <taxon>Archaea</taxon>
        <taxon>Methanobacteriati</taxon>
        <taxon>Thermoplasmatota</taxon>
        <taxon>Thermoplasmata</taxon>
        <taxon>Thermoplasmatales</taxon>
        <taxon>Ferroplasmaceae</taxon>
        <taxon>Ferroplasma</taxon>
    </lineage>
</organism>
<dbReference type="EMBL" id="JABGBP010000122">
    <property type="protein sequence ID" value="NOL59952.1"/>
    <property type="molecule type" value="Genomic_DNA"/>
</dbReference>
<gene>
    <name evidence="1" type="ORF">HLB00_03780</name>
</gene>
<dbReference type="GO" id="GO:0006508">
    <property type="term" value="P:proteolysis"/>
    <property type="evidence" value="ECO:0007669"/>
    <property type="project" value="UniProtKB-KW"/>
</dbReference>
<dbReference type="AlphaFoldDB" id="A0A7K4FLN4"/>
<protein>
    <submittedName>
        <fullName evidence="1">Thermopsin family protease</fullName>
        <ecNumber evidence="1">3.4.23.-</ecNumber>
    </submittedName>
</protein>
<dbReference type="GO" id="GO:0008233">
    <property type="term" value="F:peptidase activity"/>
    <property type="evidence" value="ECO:0007669"/>
    <property type="project" value="UniProtKB-KW"/>
</dbReference>
<dbReference type="Proteomes" id="UP000546917">
    <property type="component" value="Unassembled WGS sequence"/>
</dbReference>
<evidence type="ECO:0000313" key="1">
    <source>
        <dbReference type="EMBL" id="NOL59952.1"/>
    </source>
</evidence>
<reference evidence="1 2" key="1">
    <citation type="submission" date="2020-05" db="EMBL/GenBank/DDBJ databases">
        <authorList>
            <person name="Zhang R."/>
        </authorList>
    </citation>
    <scope>NUCLEOTIDE SEQUENCE [LARGE SCALE GENOMIC DNA]</scope>
    <source>
        <strain evidence="1 2">DSM 28986</strain>
    </source>
</reference>
<accession>A0A7K4FLN4</accession>
<comment type="caution">
    <text evidence="1">The sequence shown here is derived from an EMBL/GenBank/DDBJ whole genome shotgun (WGS) entry which is preliminary data.</text>
</comment>
<keyword evidence="1" id="KW-0378">Hydrolase</keyword>
<dbReference type="Pfam" id="PF05317">
    <property type="entry name" value="Thermopsin"/>
    <property type="match status" value="1"/>
</dbReference>
<sequence>MKKLLAIVVAIIFVALAFAVVSSQGTTAPAAAAAVTHQSTQQNSDSRLLAIEKKLEEKGIPLKYASIPAFYNNITRDNGVIAPSYQSAPAPMGIGFYGTQNESGKLVGYNLTTPSVMASIGIQNMSQFYLLNDGPTSETFQLNSVLTNVTLFGNSTYTFWTQNVAFYSERTQTIQFLTNIWNFSSPAVTISSNVFHSYGGILDAPTFYYAIGPTIHVTTPFSLNLYLNSTVVDRDSAVFFNYSITSDNHVQSGSYDYAIFNSTYGQPSTFTAKAPEYLASGTQITPTGYIPYDFEIMVGGPGGGSTTSIYNVNATMNLRYMGSSGYVNVPSAYDVGSETGETSEGVAVSWDNDTAYLTPGPSFIYGMWNMSGSNAMTHYSGTVAPSNAFMFVSTGNTFNASNAQWAPLSLSGKYSFTLPSGQYTAQALLSNYMNAYFMPGQNVSLNHDYNMGIYTPLYAFDNAQIANISLYGNGTAGNPYIMDNYQIMPISSLFEGFNDFAFPVFAGVLLHNTNASVVMKNMPSLFIQYTSQNPAYTSYVSDYDLPGYNFLNYELYNASNVTIWKSNDISGYFASALTGFPVGNLVIWNSTNDLVGSNLFNVMDSGMLIYKSPNVTVWGNYFVNAPQTYNSTFEQVTDIWGAPLGIAEYSSGDTIYNNFFDTTLTAYSPNTSIYSGNPAVYINMRNITKQPAYITHYVNGFALRRSIIGTHYQGGNYWNNFNGTIPYTNNGLIAYGGDYAPLYYNIFFYGIFSHRGMM</sequence>
<keyword evidence="1" id="KW-0645">Protease</keyword>
<dbReference type="EC" id="3.4.23.-" evidence="1"/>
<dbReference type="InterPro" id="IPR007981">
    <property type="entry name" value="Peptidase_A5"/>
</dbReference>
<proteinExistence type="predicted"/>